<evidence type="ECO:0000313" key="2">
    <source>
        <dbReference type="Proteomes" id="UP000822184"/>
    </source>
</evidence>
<evidence type="ECO:0000313" key="1">
    <source>
        <dbReference type="EMBL" id="NSB12125.1"/>
    </source>
</evidence>
<sequence length="67" mass="8328">MIRELIEMFLLKKKDKDYDSYRDERIYIRVTKDEKDIIRKLAKCQCLDTSNFVRWLIFGKYLDDFIK</sequence>
<name>A0AAE5H0V5_CLOBE</name>
<dbReference type="Proteomes" id="UP000822184">
    <property type="component" value="Unassembled WGS sequence"/>
</dbReference>
<protein>
    <submittedName>
        <fullName evidence="1">Uncharacterized protein</fullName>
    </submittedName>
</protein>
<proteinExistence type="predicted"/>
<reference evidence="1" key="1">
    <citation type="submission" date="2020-06" db="EMBL/GenBank/DDBJ databases">
        <title>Genomic insights into acetone-butanol-ethanol (ABE) fermentation by sequencing solventogenic clostridia strains.</title>
        <authorList>
            <person name="Brown S."/>
        </authorList>
    </citation>
    <scope>NUCLEOTIDE SEQUENCE</scope>
    <source>
        <strain evidence="1">DJ123</strain>
    </source>
</reference>
<organism evidence="1 2">
    <name type="scientific">Clostridium beijerinckii</name>
    <name type="common">Clostridium MP</name>
    <dbReference type="NCBI Taxonomy" id="1520"/>
    <lineage>
        <taxon>Bacteria</taxon>
        <taxon>Bacillati</taxon>
        <taxon>Bacillota</taxon>
        <taxon>Clostridia</taxon>
        <taxon>Eubacteriales</taxon>
        <taxon>Clostridiaceae</taxon>
        <taxon>Clostridium</taxon>
    </lineage>
</organism>
<accession>A0AAE5H0V5</accession>
<dbReference type="AlphaFoldDB" id="A0AAE5H0V5"/>
<dbReference type="RefSeq" id="WP_077855654.1">
    <property type="nucleotide sequence ID" value="NZ_JABTDW010000001.1"/>
</dbReference>
<comment type="caution">
    <text evidence="1">The sequence shown here is derived from an EMBL/GenBank/DDBJ whole genome shotgun (WGS) entry which is preliminary data.</text>
</comment>
<dbReference type="EMBL" id="JABTDW010000001">
    <property type="protein sequence ID" value="NSB12125.1"/>
    <property type="molecule type" value="Genomic_DNA"/>
</dbReference>
<gene>
    <name evidence="1" type="ORF">BCD95_000384</name>
</gene>